<sequence>MVSNVFMVGNVLILHNLSNLPFTQLTSPPLKFYLIFAAIITIVFIVWVLHMVGDYTGALRITVRYFDSSSSVVASPFLLFTWYSLSVSV</sequence>
<keyword evidence="1" id="KW-1133">Transmembrane helix</keyword>
<proteinExistence type="predicted"/>
<dbReference type="AlphaFoldDB" id="A0A3N4JD46"/>
<feature type="transmembrane region" description="Helical" evidence="1">
    <location>
        <begin position="65"/>
        <end position="85"/>
    </location>
</feature>
<keyword evidence="3" id="KW-1185">Reference proteome</keyword>
<name>A0A3N4JD46_9PEZI</name>
<protein>
    <submittedName>
        <fullName evidence="2">Uncharacterized protein</fullName>
    </submittedName>
</protein>
<organism evidence="2 3">
    <name type="scientific">Choiromyces venosus 120613-1</name>
    <dbReference type="NCBI Taxonomy" id="1336337"/>
    <lineage>
        <taxon>Eukaryota</taxon>
        <taxon>Fungi</taxon>
        <taxon>Dikarya</taxon>
        <taxon>Ascomycota</taxon>
        <taxon>Pezizomycotina</taxon>
        <taxon>Pezizomycetes</taxon>
        <taxon>Pezizales</taxon>
        <taxon>Tuberaceae</taxon>
        <taxon>Choiromyces</taxon>
    </lineage>
</organism>
<feature type="transmembrane region" description="Helical" evidence="1">
    <location>
        <begin position="32"/>
        <end position="53"/>
    </location>
</feature>
<dbReference type="EMBL" id="ML120417">
    <property type="protein sequence ID" value="RPA96196.1"/>
    <property type="molecule type" value="Genomic_DNA"/>
</dbReference>
<accession>A0A3N4JD46</accession>
<keyword evidence="1" id="KW-0812">Transmembrane</keyword>
<evidence type="ECO:0000256" key="1">
    <source>
        <dbReference type="SAM" id="Phobius"/>
    </source>
</evidence>
<dbReference type="Proteomes" id="UP000276215">
    <property type="component" value="Unassembled WGS sequence"/>
</dbReference>
<evidence type="ECO:0000313" key="2">
    <source>
        <dbReference type="EMBL" id="RPA96196.1"/>
    </source>
</evidence>
<reference evidence="2 3" key="1">
    <citation type="journal article" date="2018" name="Nat. Ecol. Evol.">
        <title>Pezizomycetes genomes reveal the molecular basis of ectomycorrhizal truffle lifestyle.</title>
        <authorList>
            <person name="Murat C."/>
            <person name="Payen T."/>
            <person name="Noel B."/>
            <person name="Kuo A."/>
            <person name="Morin E."/>
            <person name="Chen J."/>
            <person name="Kohler A."/>
            <person name="Krizsan K."/>
            <person name="Balestrini R."/>
            <person name="Da Silva C."/>
            <person name="Montanini B."/>
            <person name="Hainaut M."/>
            <person name="Levati E."/>
            <person name="Barry K.W."/>
            <person name="Belfiori B."/>
            <person name="Cichocki N."/>
            <person name="Clum A."/>
            <person name="Dockter R.B."/>
            <person name="Fauchery L."/>
            <person name="Guy J."/>
            <person name="Iotti M."/>
            <person name="Le Tacon F."/>
            <person name="Lindquist E.A."/>
            <person name="Lipzen A."/>
            <person name="Malagnac F."/>
            <person name="Mello A."/>
            <person name="Molinier V."/>
            <person name="Miyauchi S."/>
            <person name="Poulain J."/>
            <person name="Riccioni C."/>
            <person name="Rubini A."/>
            <person name="Sitrit Y."/>
            <person name="Splivallo R."/>
            <person name="Traeger S."/>
            <person name="Wang M."/>
            <person name="Zifcakova L."/>
            <person name="Wipf D."/>
            <person name="Zambonelli A."/>
            <person name="Paolocci F."/>
            <person name="Nowrousian M."/>
            <person name="Ottonello S."/>
            <person name="Baldrian P."/>
            <person name="Spatafora J.W."/>
            <person name="Henrissat B."/>
            <person name="Nagy L.G."/>
            <person name="Aury J.M."/>
            <person name="Wincker P."/>
            <person name="Grigoriev I.V."/>
            <person name="Bonfante P."/>
            <person name="Martin F.M."/>
        </authorList>
    </citation>
    <scope>NUCLEOTIDE SEQUENCE [LARGE SCALE GENOMIC DNA]</scope>
    <source>
        <strain evidence="2 3">120613-1</strain>
    </source>
</reference>
<keyword evidence="1" id="KW-0472">Membrane</keyword>
<gene>
    <name evidence="2" type="ORF">L873DRAFT_1811834</name>
</gene>
<evidence type="ECO:0000313" key="3">
    <source>
        <dbReference type="Proteomes" id="UP000276215"/>
    </source>
</evidence>